<dbReference type="EMBL" id="CAJNOE010002828">
    <property type="protein sequence ID" value="CAF1493526.1"/>
    <property type="molecule type" value="Genomic_DNA"/>
</dbReference>
<dbReference type="EMBL" id="CAJNON010001777">
    <property type="protein sequence ID" value="CAF1484965.1"/>
    <property type="molecule type" value="Genomic_DNA"/>
</dbReference>
<dbReference type="AlphaFoldDB" id="A0A814P7V9"/>
<dbReference type="EMBL" id="CAJNOG010000234">
    <property type="protein sequence ID" value="CAF1102018.1"/>
    <property type="molecule type" value="Genomic_DNA"/>
</dbReference>
<evidence type="ECO:0000313" key="7">
    <source>
        <dbReference type="Proteomes" id="UP000663845"/>
    </source>
</evidence>
<evidence type="ECO:0000313" key="1">
    <source>
        <dbReference type="EMBL" id="CAF1102018.1"/>
    </source>
</evidence>
<dbReference type="Proteomes" id="UP000663845">
    <property type="component" value="Unassembled WGS sequence"/>
</dbReference>
<proteinExistence type="predicted"/>
<gene>
    <name evidence="3" type="ORF">IZO911_LOCUS44616</name>
    <name evidence="1" type="ORF">JYZ213_LOCUS21437</name>
    <name evidence="6" type="ORF">KXQ929_LOCUS34292</name>
    <name evidence="5" type="ORF">OKA104_LOCUS23378</name>
    <name evidence="4" type="ORF">OXD698_LOCUS9363</name>
    <name evidence="2" type="ORF">VCS650_LOCUS41384</name>
</gene>
<evidence type="ECO:0000313" key="6">
    <source>
        <dbReference type="EMBL" id="CAF4096838.1"/>
    </source>
</evidence>
<dbReference type="EMBL" id="CAJOAZ010000472">
    <property type="protein sequence ID" value="CAF3657104.1"/>
    <property type="molecule type" value="Genomic_DNA"/>
</dbReference>
<evidence type="ECO:0000313" key="2">
    <source>
        <dbReference type="EMBL" id="CAF1484965.1"/>
    </source>
</evidence>
<comment type="caution">
    <text evidence="1">The sequence shown here is derived from an EMBL/GenBank/DDBJ whole genome shotgun (WGS) entry which is preliminary data.</text>
</comment>
<sequence>MQRNLEQQTRHTKEVTMSWTNVTVEVIEKDDSHLFSRCKTDPSTPCRVLIDRISGVARPGEILAVMGMSGAGE</sequence>
<evidence type="ECO:0000313" key="3">
    <source>
        <dbReference type="EMBL" id="CAF1493526.1"/>
    </source>
</evidence>
<dbReference type="Proteomes" id="UP000663844">
    <property type="component" value="Unassembled WGS sequence"/>
</dbReference>
<name>A0A814P7V9_9BILA</name>
<evidence type="ECO:0000313" key="5">
    <source>
        <dbReference type="EMBL" id="CAF3885629.1"/>
    </source>
</evidence>
<dbReference type="Proteomes" id="UP000663868">
    <property type="component" value="Unassembled WGS sequence"/>
</dbReference>
<reference evidence="1" key="1">
    <citation type="submission" date="2021-02" db="EMBL/GenBank/DDBJ databases">
        <authorList>
            <person name="Nowell W R."/>
        </authorList>
    </citation>
    <scope>NUCLEOTIDE SEQUENCE</scope>
</reference>
<evidence type="ECO:0000313" key="4">
    <source>
        <dbReference type="EMBL" id="CAF3657104.1"/>
    </source>
</evidence>
<organism evidence="1 7">
    <name type="scientific">Adineta steineri</name>
    <dbReference type="NCBI Taxonomy" id="433720"/>
    <lineage>
        <taxon>Eukaryota</taxon>
        <taxon>Metazoa</taxon>
        <taxon>Spiralia</taxon>
        <taxon>Gnathifera</taxon>
        <taxon>Rotifera</taxon>
        <taxon>Eurotatoria</taxon>
        <taxon>Bdelloidea</taxon>
        <taxon>Adinetida</taxon>
        <taxon>Adinetidae</taxon>
        <taxon>Adineta</taxon>
    </lineage>
</organism>
<protein>
    <submittedName>
        <fullName evidence="1">Uncharacterized protein</fullName>
    </submittedName>
</protein>
<dbReference type="EMBL" id="CAJOAY010001780">
    <property type="protein sequence ID" value="CAF3885629.1"/>
    <property type="molecule type" value="Genomic_DNA"/>
</dbReference>
<dbReference type="Proteomes" id="UP000663881">
    <property type="component" value="Unassembled WGS sequence"/>
</dbReference>
<dbReference type="Proteomes" id="UP000663860">
    <property type="component" value="Unassembled WGS sequence"/>
</dbReference>
<dbReference type="Proteomes" id="UP000663891">
    <property type="component" value="Unassembled WGS sequence"/>
</dbReference>
<dbReference type="EMBL" id="CAJOBB010004629">
    <property type="protein sequence ID" value="CAF4096838.1"/>
    <property type="molecule type" value="Genomic_DNA"/>
</dbReference>
<dbReference type="OrthoDB" id="66620at2759"/>
<accession>A0A814P7V9</accession>